<dbReference type="Proteomes" id="UP001165740">
    <property type="component" value="Chromosome 9"/>
</dbReference>
<dbReference type="Gene3D" id="3.90.1720.10">
    <property type="entry name" value="endopeptidase domain like (from Nostoc punctiforme)"/>
    <property type="match status" value="1"/>
</dbReference>
<proteinExistence type="inferred from homology"/>
<evidence type="ECO:0000313" key="7">
    <source>
        <dbReference type="Proteomes" id="UP001165740"/>
    </source>
</evidence>
<dbReference type="GO" id="GO:0004623">
    <property type="term" value="F:phospholipase A2 activity"/>
    <property type="evidence" value="ECO:0007669"/>
    <property type="project" value="TreeGrafter"/>
</dbReference>
<dbReference type="GeneID" id="106073850"/>
<keyword evidence="5" id="KW-0812">Transmembrane</keyword>
<dbReference type="GO" id="GO:0016410">
    <property type="term" value="F:N-acyltransferase activity"/>
    <property type="evidence" value="ECO:0007669"/>
    <property type="project" value="TreeGrafter"/>
</dbReference>
<reference evidence="8" key="1">
    <citation type="submission" date="2025-08" db="UniProtKB">
        <authorList>
            <consortium name="RefSeq"/>
        </authorList>
    </citation>
    <scope>IDENTIFICATION</scope>
</reference>
<evidence type="ECO:0000256" key="1">
    <source>
        <dbReference type="ARBA" id="ARBA00007824"/>
    </source>
</evidence>
<accession>A0A9W3BCT3</accession>
<feature type="transmembrane region" description="Helical" evidence="5">
    <location>
        <begin position="205"/>
        <end position="228"/>
    </location>
</feature>
<gene>
    <name evidence="8" type="primary">LOC106073850</name>
</gene>
<organism evidence="7 8">
    <name type="scientific">Biomphalaria glabrata</name>
    <name type="common">Bloodfluke planorb</name>
    <name type="synonym">Freshwater snail</name>
    <dbReference type="NCBI Taxonomy" id="6526"/>
    <lineage>
        <taxon>Eukaryota</taxon>
        <taxon>Metazoa</taxon>
        <taxon>Spiralia</taxon>
        <taxon>Lophotrochozoa</taxon>
        <taxon>Mollusca</taxon>
        <taxon>Gastropoda</taxon>
        <taxon>Heterobranchia</taxon>
        <taxon>Euthyneura</taxon>
        <taxon>Panpulmonata</taxon>
        <taxon>Hygrophila</taxon>
        <taxon>Lymnaeoidea</taxon>
        <taxon>Planorbidae</taxon>
        <taxon>Biomphalaria</taxon>
    </lineage>
</organism>
<keyword evidence="2" id="KW-0808">Transferase</keyword>
<protein>
    <submittedName>
        <fullName evidence="8">Phospholipase A and acyltransferase 1-like isoform X2</fullName>
    </submittedName>
</protein>
<dbReference type="GO" id="GO:0008970">
    <property type="term" value="F:phospholipase A1 activity"/>
    <property type="evidence" value="ECO:0007669"/>
    <property type="project" value="TreeGrafter"/>
</dbReference>
<keyword evidence="4" id="KW-0443">Lipid metabolism</keyword>
<dbReference type="InterPro" id="IPR007053">
    <property type="entry name" value="LRAT_dom"/>
</dbReference>
<evidence type="ECO:0000256" key="4">
    <source>
        <dbReference type="ARBA" id="ARBA00023098"/>
    </source>
</evidence>
<feature type="transmembrane region" description="Helical" evidence="5">
    <location>
        <begin position="83"/>
        <end position="101"/>
    </location>
</feature>
<evidence type="ECO:0000256" key="3">
    <source>
        <dbReference type="ARBA" id="ARBA00022801"/>
    </source>
</evidence>
<evidence type="ECO:0000259" key="6">
    <source>
        <dbReference type="PROSITE" id="PS51934"/>
    </source>
</evidence>
<evidence type="ECO:0000256" key="2">
    <source>
        <dbReference type="ARBA" id="ARBA00022679"/>
    </source>
</evidence>
<dbReference type="GO" id="GO:0005737">
    <property type="term" value="C:cytoplasm"/>
    <property type="evidence" value="ECO:0007669"/>
    <property type="project" value="TreeGrafter"/>
</dbReference>
<dbReference type="GO" id="GO:0070292">
    <property type="term" value="P:N-acylphosphatidylethanolamine metabolic process"/>
    <property type="evidence" value="ECO:0007669"/>
    <property type="project" value="TreeGrafter"/>
</dbReference>
<keyword evidence="5" id="KW-0472">Membrane</keyword>
<comment type="similarity">
    <text evidence="1">Belongs to the H-rev107 family.</text>
</comment>
<dbReference type="Pfam" id="PF04970">
    <property type="entry name" value="LRAT"/>
    <property type="match status" value="1"/>
</dbReference>
<keyword evidence="3" id="KW-0378">Hydrolase</keyword>
<name>A0A9W3BCT3_BIOGL</name>
<feature type="domain" description="LRAT" evidence="6">
    <location>
        <begin position="55"/>
        <end position="176"/>
    </location>
</feature>
<evidence type="ECO:0000313" key="8">
    <source>
        <dbReference type="RefSeq" id="XP_055897409.1"/>
    </source>
</evidence>
<keyword evidence="7" id="KW-1185">Reference proteome</keyword>
<dbReference type="OrthoDB" id="421951at2759"/>
<dbReference type="AlphaFoldDB" id="A0A9W3BCT3"/>
<dbReference type="RefSeq" id="XP_055897409.1">
    <property type="nucleotide sequence ID" value="XM_056041434.1"/>
</dbReference>
<feature type="transmembrane region" description="Helical" evidence="5">
    <location>
        <begin position="177"/>
        <end position="199"/>
    </location>
</feature>
<dbReference type="InterPro" id="IPR051496">
    <property type="entry name" value="H-rev107_PLA/AT"/>
</dbReference>
<dbReference type="PANTHER" id="PTHR13943">
    <property type="entry name" value="HRAS-LIKE SUPPRESSOR - RELATED"/>
    <property type="match status" value="1"/>
</dbReference>
<evidence type="ECO:0000256" key="5">
    <source>
        <dbReference type="SAM" id="Phobius"/>
    </source>
</evidence>
<keyword evidence="5" id="KW-1133">Transmembrane helix</keyword>
<dbReference type="PROSITE" id="PS51934">
    <property type="entry name" value="LRAT"/>
    <property type="match status" value="1"/>
</dbReference>
<dbReference type="PANTHER" id="PTHR13943:SF77">
    <property type="entry name" value="LRAT DOMAIN-CONTAINING PROTEIN"/>
    <property type="match status" value="1"/>
</dbReference>
<sequence>MFSLYVFYDKQRHFWLPFWKSSLCQEKVLYARKRMTDNVSIFNEREIRKAKNGERVQFLRKGYSHWALYVGQDLVVHLWNPHISLLGVITTLVWWSTAVSVRQDNYRAVERGSRIKINRSMDKYLTPLPENTILENANRSLAANECGYNAFLYNCEHFVNKCRFGFWRYNFLSSEQILALPFIFSCFLLATEVFLVRQFISYENIIVLVFASVIYICRLQLLALLNWFSKIIIHFLR</sequence>